<accession>A0A956M1T0</accession>
<dbReference type="EMBL" id="JAGQHR010000808">
    <property type="protein sequence ID" value="MCA9729705.1"/>
    <property type="molecule type" value="Genomic_DNA"/>
</dbReference>
<organism evidence="1 2">
    <name type="scientific">Eiseniibacteriota bacterium</name>
    <dbReference type="NCBI Taxonomy" id="2212470"/>
    <lineage>
        <taxon>Bacteria</taxon>
        <taxon>Candidatus Eiseniibacteriota</taxon>
    </lineage>
</organism>
<reference evidence="1" key="1">
    <citation type="submission" date="2020-04" db="EMBL/GenBank/DDBJ databases">
        <authorList>
            <person name="Zhang T."/>
        </authorList>
    </citation>
    <scope>NUCLEOTIDE SEQUENCE</scope>
    <source>
        <strain evidence="1">HKST-UBA01</strain>
    </source>
</reference>
<evidence type="ECO:0000313" key="1">
    <source>
        <dbReference type="EMBL" id="MCA9729705.1"/>
    </source>
</evidence>
<evidence type="ECO:0000313" key="2">
    <source>
        <dbReference type="Proteomes" id="UP000697710"/>
    </source>
</evidence>
<dbReference type="InterPro" id="IPR002591">
    <property type="entry name" value="Phosphodiest/P_Trfase"/>
</dbReference>
<dbReference type="AlphaFoldDB" id="A0A956M1T0"/>
<gene>
    <name evidence="1" type="ORF">KC729_18630</name>
</gene>
<sequence>MSRQVLVFLIDALGYEQARDAEFLPSLAAPRAPIETVLGYSSGCIPSLLTGAGPARHGHLSMYRKAPTHGGVFSGIGPWVAAAAKMTGRHWTMRRWISAYLRRRGITGYFSLYDVPLPWLRYFDLCQRKNVYAPQAFSEMPGLPDVLQQHAIPHRIFDWTISEEEAFAGLAAEIRDGNSRVLFFYRPDLDGLMHTVGPRDRRVKEKLDDYSRRIGEMIDTARARHREVEVYVFGDHGMAEVEHTHDVWAALRGLPFAVPGDYLYFLDSTMARFWFRHDEARRSVRRVLAELPYGRILETRELEDLNAFFPQQDYGEMIFLVEEGHLLVPSFMGLTPVRGMHGYHPLAAASYTTLVTNQELAHYPRNLFELHDVLRAAFERAAA</sequence>
<comment type="caution">
    <text evidence="1">The sequence shown here is derived from an EMBL/GenBank/DDBJ whole genome shotgun (WGS) entry which is preliminary data.</text>
</comment>
<name>A0A956M1T0_UNCEI</name>
<dbReference type="InterPro" id="IPR017850">
    <property type="entry name" value="Alkaline_phosphatase_core_sf"/>
</dbReference>
<proteinExistence type="predicted"/>
<dbReference type="Proteomes" id="UP000697710">
    <property type="component" value="Unassembled WGS sequence"/>
</dbReference>
<reference evidence="1" key="2">
    <citation type="journal article" date="2021" name="Microbiome">
        <title>Successional dynamics and alternative stable states in a saline activated sludge microbial community over 9 years.</title>
        <authorList>
            <person name="Wang Y."/>
            <person name="Ye J."/>
            <person name="Ju F."/>
            <person name="Liu L."/>
            <person name="Boyd J.A."/>
            <person name="Deng Y."/>
            <person name="Parks D.H."/>
            <person name="Jiang X."/>
            <person name="Yin X."/>
            <person name="Woodcroft B.J."/>
            <person name="Tyson G.W."/>
            <person name="Hugenholtz P."/>
            <person name="Polz M.F."/>
            <person name="Zhang T."/>
        </authorList>
    </citation>
    <scope>NUCLEOTIDE SEQUENCE</scope>
    <source>
        <strain evidence="1">HKST-UBA01</strain>
    </source>
</reference>
<dbReference type="Gene3D" id="3.40.720.10">
    <property type="entry name" value="Alkaline Phosphatase, subunit A"/>
    <property type="match status" value="1"/>
</dbReference>
<protein>
    <submittedName>
        <fullName evidence="1">Alkaline phosphatase family protein</fullName>
    </submittedName>
</protein>
<dbReference type="SUPFAM" id="SSF53649">
    <property type="entry name" value="Alkaline phosphatase-like"/>
    <property type="match status" value="1"/>
</dbReference>
<dbReference type="Pfam" id="PF01663">
    <property type="entry name" value="Phosphodiest"/>
    <property type="match status" value="1"/>
</dbReference>